<accession>A0A1I1DSS4</accession>
<proteinExistence type="predicted"/>
<feature type="compositionally biased region" description="Basic and acidic residues" evidence="1">
    <location>
        <begin position="11"/>
        <end position="28"/>
    </location>
</feature>
<feature type="region of interest" description="Disordered" evidence="1">
    <location>
        <begin position="1"/>
        <end position="40"/>
    </location>
</feature>
<evidence type="ECO:0000256" key="1">
    <source>
        <dbReference type="SAM" id="MobiDB-lite"/>
    </source>
</evidence>
<dbReference type="Proteomes" id="UP000199161">
    <property type="component" value="Unassembled WGS sequence"/>
</dbReference>
<evidence type="ECO:0000313" key="2">
    <source>
        <dbReference type="EMBL" id="SFB76078.1"/>
    </source>
</evidence>
<evidence type="ECO:0000313" key="3">
    <source>
        <dbReference type="Proteomes" id="UP000199161"/>
    </source>
</evidence>
<sequence>MTTSRTIADLEPERRSMDRIDVGADHFENPSGLVGGSDDALADDPLGGVVGLGKRHRFS</sequence>
<name>A0A1I1DSS4_NATHA</name>
<keyword evidence="3" id="KW-1185">Reference proteome</keyword>
<dbReference type="AlphaFoldDB" id="A0A1I1DSS4"/>
<reference evidence="3" key="1">
    <citation type="submission" date="2016-10" db="EMBL/GenBank/DDBJ databases">
        <authorList>
            <person name="Varghese N."/>
            <person name="Submissions S."/>
        </authorList>
    </citation>
    <scope>NUCLEOTIDE SEQUENCE [LARGE SCALE GENOMIC DNA]</scope>
    <source>
        <strain evidence="3">DSM 13078</strain>
    </source>
</reference>
<gene>
    <name evidence="2" type="ORF">SAMN05444422_101809</name>
</gene>
<dbReference type="RefSeq" id="WP_089785513.1">
    <property type="nucleotide sequence ID" value="NZ_FOKW01000001.1"/>
</dbReference>
<dbReference type="EMBL" id="FOKW01000001">
    <property type="protein sequence ID" value="SFB76078.1"/>
    <property type="molecule type" value="Genomic_DNA"/>
</dbReference>
<organism evidence="2 3">
    <name type="scientific">Natronobacterium haloterrestre</name>
    <name type="common">Halobiforma haloterrestris</name>
    <dbReference type="NCBI Taxonomy" id="148448"/>
    <lineage>
        <taxon>Archaea</taxon>
        <taxon>Methanobacteriati</taxon>
        <taxon>Methanobacteriota</taxon>
        <taxon>Stenosarchaea group</taxon>
        <taxon>Halobacteria</taxon>
        <taxon>Halobacteriales</taxon>
        <taxon>Natrialbaceae</taxon>
        <taxon>Natronobacterium</taxon>
    </lineage>
</organism>
<protein>
    <submittedName>
        <fullName evidence="2">Uncharacterized protein</fullName>
    </submittedName>
</protein>